<name>A0A1I7TFY3_9PELO</name>
<dbReference type="PANTHER" id="PTHR31379:SF3">
    <property type="entry name" value="F-BOX C PROTEIN-RELATED"/>
    <property type="match status" value="1"/>
</dbReference>
<dbReference type="Pfam" id="PF12078">
    <property type="entry name" value="DUF3557"/>
    <property type="match status" value="1"/>
</dbReference>
<evidence type="ECO:0000313" key="2">
    <source>
        <dbReference type="WBParaSite" id="Csp11.Scaffold605.g5554.t1"/>
    </source>
</evidence>
<dbReference type="Proteomes" id="UP000095282">
    <property type="component" value="Unplaced"/>
</dbReference>
<accession>A0A1I7TFY3</accession>
<evidence type="ECO:0000313" key="1">
    <source>
        <dbReference type="Proteomes" id="UP000095282"/>
    </source>
</evidence>
<dbReference type="PANTHER" id="PTHR31379">
    <property type="entry name" value="F-BOX C PROTEIN-RELATED-RELATED"/>
    <property type="match status" value="1"/>
</dbReference>
<reference evidence="2" key="1">
    <citation type="submission" date="2016-11" db="UniProtKB">
        <authorList>
            <consortium name="WormBaseParasite"/>
        </authorList>
    </citation>
    <scope>IDENTIFICATION</scope>
</reference>
<organism evidence="1 2">
    <name type="scientific">Caenorhabditis tropicalis</name>
    <dbReference type="NCBI Taxonomy" id="1561998"/>
    <lineage>
        <taxon>Eukaryota</taxon>
        <taxon>Metazoa</taxon>
        <taxon>Ecdysozoa</taxon>
        <taxon>Nematoda</taxon>
        <taxon>Chromadorea</taxon>
        <taxon>Rhabditida</taxon>
        <taxon>Rhabditina</taxon>
        <taxon>Rhabditomorpha</taxon>
        <taxon>Rhabditoidea</taxon>
        <taxon>Rhabditidae</taxon>
        <taxon>Peloderinae</taxon>
        <taxon>Caenorhabditis</taxon>
    </lineage>
</organism>
<keyword evidence="1" id="KW-1185">Reference proteome</keyword>
<dbReference type="InterPro" id="IPR021942">
    <property type="entry name" value="DUF3557"/>
</dbReference>
<protein>
    <submittedName>
        <fullName evidence="2">FBA_2 domain-containing protein</fullName>
    </submittedName>
</protein>
<dbReference type="eggNOG" id="ENOG502TJX4">
    <property type="taxonomic scope" value="Eukaryota"/>
</dbReference>
<proteinExistence type="predicted"/>
<dbReference type="AlphaFoldDB" id="A0A1I7TFY3"/>
<dbReference type="WBParaSite" id="Csp11.Scaffold605.g5554.t1">
    <property type="protein sequence ID" value="Csp11.Scaffold605.g5554.t1"/>
    <property type="gene ID" value="Csp11.Scaffold605.g5554"/>
</dbReference>
<sequence length="347" mass="40498">MNNISYDSLKSIIKHLSSEKRETIHCRIESLRSTNLLFPYEFETVTFSRNRIQIENRNWHFTETATDHNEEFARYDRFHPDGSVPSRVYVRFQCAEEFQWRRVINMSLDDACRKLMSHYFRNGTKINSLILREIPSFFKEQDSQDFKIAVFNLKFCCVQRHGFLTICDSFLSLIEPKGLKSVEFNSIDGNLEFLDLPIIKSCMKLILSFQWIGATPVNDFLFRLTNQIIYLCHPNFTIENVQSLAENWIESGRPIGTTFAVEIHDYDMVLDIFDRFKERYGAIHSNVANIMTSYHANSITIKLNNESELVVFGGTTVTTESTRRNAPIWSVNMQIFRSGTSVVKETR</sequence>